<evidence type="ECO:0000313" key="1">
    <source>
        <dbReference type="EMBL" id="ETO74943.1"/>
    </source>
</evidence>
<evidence type="ECO:0000313" key="2">
    <source>
        <dbReference type="Proteomes" id="UP000028582"/>
    </source>
</evidence>
<reference evidence="1 2" key="1">
    <citation type="submission" date="2013-11" db="EMBL/GenBank/DDBJ databases">
        <title>The Genome Sequence of Phytophthora parasitica P1976.</title>
        <authorList>
            <consortium name="The Broad Institute Genomics Platform"/>
            <person name="Russ C."/>
            <person name="Tyler B."/>
            <person name="Panabieres F."/>
            <person name="Shan W."/>
            <person name="Tripathy S."/>
            <person name="Grunwald N."/>
            <person name="Machado M."/>
            <person name="Johnson C.S."/>
            <person name="Walker B."/>
            <person name="Young S."/>
            <person name="Zeng Q."/>
            <person name="Gargeya S."/>
            <person name="Fitzgerald M."/>
            <person name="Haas B."/>
            <person name="Abouelleil A."/>
            <person name="Allen A.W."/>
            <person name="Alvarado L."/>
            <person name="Arachchi H.M."/>
            <person name="Berlin A.M."/>
            <person name="Chapman S.B."/>
            <person name="Gainer-Dewar J."/>
            <person name="Goldberg J."/>
            <person name="Griggs A."/>
            <person name="Gujja S."/>
            <person name="Hansen M."/>
            <person name="Howarth C."/>
            <person name="Imamovic A."/>
            <person name="Ireland A."/>
            <person name="Larimer J."/>
            <person name="McCowan C."/>
            <person name="Murphy C."/>
            <person name="Pearson M."/>
            <person name="Poon T.W."/>
            <person name="Priest M."/>
            <person name="Roberts A."/>
            <person name="Saif S."/>
            <person name="Shea T."/>
            <person name="Sisk P."/>
            <person name="Sykes S."/>
            <person name="Wortman J."/>
            <person name="Nusbaum C."/>
            <person name="Birren B."/>
        </authorList>
    </citation>
    <scope>NUCLEOTIDE SEQUENCE [LARGE SCALE GENOMIC DNA]</scope>
    <source>
        <strain evidence="1 2">P1976</strain>
    </source>
</reference>
<dbReference type="Proteomes" id="UP000028582">
    <property type="component" value="Unassembled WGS sequence"/>
</dbReference>
<dbReference type="AlphaFoldDB" id="A0A081A7T2"/>
<organism evidence="1 2">
    <name type="scientific">Phytophthora nicotianae P1976</name>
    <dbReference type="NCBI Taxonomy" id="1317066"/>
    <lineage>
        <taxon>Eukaryota</taxon>
        <taxon>Sar</taxon>
        <taxon>Stramenopiles</taxon>
        <taxon>Oomycota</taxon>
        <taxon>Peronosporomycetes</taxon>
        <taxon>Peronosporales</taxon>
        <taxon>Peronosporaceae</taxon>
        <taxon>Phytophthora</taxon>
    </lineage>
</organism>
<sequence length="219" mass="24637">MTSHPASALSAALDAELKQQEEEETQNYFECVGDVRSFIEETNLERNVSIALRMCVLDFERIDTDKGTRTALIDAESGDHFKSIRAKFQRLDELRRKQYVFHLTLWDLKKKKGSGSKERFRVGGVYEFRKIHSVRFFAEVAQGSLQSIDPGTDKRVQEVSVFEGNKRRSMNEGSSTIQCEDSLAMDDDEAKAVCGHSSGLSVDTAQAPNCPTGRRSRCS</sequence>
<protein>
    <submittedName>
        <fullName evidence="1">Uncharacterized protein</fullName>
    </submittedName>
</protein>
<name>A0A081A7T2_PHYNI</name>
<gene>
    <name evidence="1" type="ORF">F444_09408</name>
</gene>
<accession>A0A081A7T2</accession>
<proteinExistence type="predicted"/>
<dbReference type="EMBL" id="ANJA01001735">
    <property type="protein sequence ID" value="ETO74943.1"/>
    <property type="molecule type" value="Genomic_DNA"/>
</dbReference>
<comment type="caution">
    <text evidence="1">The sequence shown here is derived from an EMBL/GenBank/DDBJ whole genome shotgun (WGS) entry which is preliminary data.</text>
</comment>